<reference evidence="2" key="1">
    <citation type="journal article" date="2014" name="Int. J. Syst. Evol. Microbiol.">
        <title>Complete genome sequence of Corynebacterium casei LMG S-19264T (=DSM 44701T), isolated from a smear-ripened cheese.</title>
        <authorList>
            <consortium name="US DOE Joint Genome Institute (JGI-PGF)"/>
            <person name="Walter F."/>
            <person name="Albersmeier A."/>
            <person name="Kalinowski J."/>
            <person name="Ruckert C."/>
        </authorList>
    </citation>
    <scope>NUCLEOTIDE SEQUENCE</scope>
    <source>
        <strain evidence="2">KCTC 12710</strain>
    </source>
</reference>
<dbReference type="Pfam" id="PF00534">
    <property type="entry name" value="Glycos_transf_1"/>
    <property type="match status" value="1"/>
</dbReference>
<dbReference type="SUPFAM" id="SSF53756">
    <property type="entry name" value="UDP-Glycosyltransferase/glycogen phosphorylase"/>
    <property type="match status" value="1"/>
</dbReference>
<protein>
    <submittedName>
        <fullName evidence="2">Glycosyl transferase</fullName>
    </submittedName>
</protein>
<gene>
    <name evidence="2" type="ORF">GCM10007028_17970</name>
</gene>
<evidence type="ECO:0000259" key="1">
    <source>
        <dbReference type="Pfam" id="PF00534"/>
    </source>
</evidence>
<keyword evidence="2" id="KW-0808">Transferase</keyword>
<comment type="caution">
    <text evidence="2">The sequence shown here is derived from an EMBL/GenBank/DDBJ whole genome shotgun (WGS) entry which is preliminary data.</text>
</comment>
<dbReference type="EMBL" id="BMWZ01000004">
    <property type="protein sequence ID" value="GGZ80972.1"/>
    <property type="molecule type" value="Genomic_DNA"/>
</dbReference>
<dbReference type="AlphaFoldDB" id="A0A918V8U1"/>
<proteinExistence type="predicted"/>
<name>A0A918V8U1_9FLAO</name>
<dbReference type="InterPro" id="IPR001296">
    <property type="entry name" value="Glyco_trans_1"/>
</dbReference>
<evidence type="ECO:0000313" key="3">
    <source>
        <dbReference type="Proteomes" id="UP000636004"/>
    </source>
</evidence>
<reference evidence="2" key="2">
    <citation type="submission" date="2020-09" db="EMBL/GenBank/DDBJ databases">
        <authorList>
            <person name="Sun Q."/>
            <person name="Kim S."/>
        </authorList>
    </citation>
    <scope>NUCLEOTIDE SEQUENCE</scope>
    <source>
        <strain evidence="2">KCTC 12710</strain>
    </source>
</reference>
<dbReference type="Proteomes" id="UP000636004">
    <property type="component" value="Unassembled WGS sequence"/>
</dbReference>
<keyword evidence="3" id="KW-1185">Reference proteome</keyword>
<organism evidence="2 3">
    <name type="scientific">Algibacter mikhailovii</name>
    <dbReference type="NCBI Taxonomy" id="425498"/>
    <lineage>
        <taxon>Bacteria</taxon>
        <taxon>Pseudomonadati</taxon>
        <taxon>Bacteroidota</taxon>
        <taxon>Flavobacteriia</taxon>
        <taxon>Flavobacteriales</taxon>
        <taxon>Flavobacteriaceae</taxon>
        <taxon>Algibacter</taxon>
    </lineage>
</organism>
<dbReference type="GO" id="GO:0016757">
    <property type="term" value="F:glycosyltransferase activity"/>
    <property type="evidence" value="ECO:0007669"/>
    <property type="project" value="InterPro"/>
</dbReference>
<dbReference type="Gene3D" id="3.40.50.2000">
    <property type="entry name" value="Glycogen Phosphorylase B"/>
    <property type="match status" value="2"/>
</dbReference>
<sequence length="346" mass="40047">MKTTGLKVIHVIDTLEIGGAEKMAILGVNSLFDKNINSALLLLVDRGALYNEVHKGVKLFELKRTKLLSYQYLNKCCEFIKTFDIVHVHMRYNYKYIRLVQVLFNLKIKVVLHDHYGSIDKEVSVPMFLKIFKPRYYIGVSKSLTSWAGLSLNIPEKGIFLLPNCISKKKVKHLVGKNKKGLVVVGNIKPIKNQLFAIQLAHALNKHVTIYGKNQDDAYFELLKKEIALLNYKDYVHFNDHTTDIQGELYKYELALHTAKSESGPLVLIEYLAQNLRFLSYSTGEVFKTIGEEYPDLFMDNFAITEWKREVLKEIEPYDLNAIYKNHFSETKYTQDCINIYSKIMM</sequence>
<evidence type="ECO:0000313" key="2">
    <source>
        <dbReference type="EMBL" id="GGZ80972.1"/>
    </source>
</evidence>
<accession>A0A918V8U1</accession>
<feature type="domain" description="Glycosyl transferase family 1" evidence="1">
    <location>
        <begin position="168"/>
        <end position="313"/>
    </location>
</feature>
<dbReference type="RefSeq" id="WP_189360459.1">
    <property type="nucleotide sequence ID" value="NZ_BMWZ01000004.1"/>
</dbReference>